<gene>
    <name evidence="1" type="ORF">EMEDMD4_910081</name>
</gene>
<name>A0A508XBS0_9HYPH</name>
<reference evidence="1" key="1">
    <citation type="submission" date="2019-06" db="EMBL/GenBank/DDBJ databases">
        <authorList>
            <person name="Le Quere A."/>
            <person name="Colella S."/>
        </authorList>
    </citation>
    <scope>NUCLEOTIDE SEQUENCE</scope>
    <source>
        <strain evidence="1">EmedicaeMD41</strain>
    </source>
</reference>
<organism evidence="1">
    <name type="scientific">Sinorhizobium medicae</name>
    <dbReference type="NCBI Taxonomy" id="110321"/>
    <lineage>
        <taxon>Bacteria</taxon>
        <taxon>Pseudomonadati</taxon>
        <taxon>Pseudomonadota</taxon>
        <taxon>Alphaproteobacteria</taxon>
        <taxon>Hyphomicrobiales</taxon>
        <taxon>Rhizobiaceae</taxon>
        <taxon>Sinorhizobium/Ensifer group</taxon>
        <taxon>Sinorhizobium</taxon>
    </lineage>
</organism>
<sequence length="110" mass="11959">MIATKESDFGFPSVVECATVHHALRYTFDVTAADRARLQAIVANSGSPQKHVWRAKIILMSDDGLGTGATLEAVGPVLRHRSLDMTAHYAKVDVAMLEQIAQPWPGELVC</sequence>
<dbReference type="EMBL" id="CABFNB010000163">
    <property type="protein sequence ID" value="VTZ65864.1"/>
    <property type="molecule type" value="Genomic_DNA"/>
</dbReference>
<evidence type="ECO:0000313" key="1">
    <source>
        <dbReference type="EMBL" id="VTZ65864.1"/>
    </source>
</evidence>
<dbReference type="AlphaFoldDB" id="A0A508XBS0"/>
<dbReference type="Proteomes" id="UP000507954">
    <property type="component" value="Unassembled WGS sequence"/>
</dbReference>
<proteinExistence type="predicted"/>
<accession>A0A508XBS0</accession>
<protein>
    <submittedName>
        <fullName evidence="1">Uncharacterized protein</fullName>
    </submittedName>
</protein>